<organism evidence="1 2">
    <name type="scientific">Dallia pectoralis</name>
    <name type="common">Alaska blackfish</name>
    <dbReference type="NCBI Taxonomy" id="75939"/>
    <lineage>
        <taxon>Eukaryota</taxon>
        <taxon>Metazoa</taxon>
        <taxon>Chordata</taxon>
        <taxon>Craniata</taxon>
        <taxon>Vertebrata</taxon>
        <taxon>Euteleostomi</taxon>
        <taxon>Actinopterygii</taxon>
        <taxon>Neopterygii</taxon>
        <taxon>Teleostei</taxon>
        <taxon>Protacanthopterygii</taxon>
        <taxon>Esociformes</taxon>
        <taxon>Umbridae</taxon>
        <taxon>Dallia</taxon>
    </lineage>
</organism>
<keyword evidence="2" id="KW-1185">Reference proteome</keyword>
<dbReference type="Proteomes" id="UP001157502">
    <property type="component" value="Chromosome 5"/>
</dbReference>
<protein>
    <submittedName>
        <fullName evidence="1">Uncharacterized protein</fullName>
    </submittedName>
</protein>
<name>A0ACC2H601_DALPE</name>
<dbReference type="EMBL" id="CM055732">
    <property type="protein sequence ID" value="KAJ8011287.1"/>
    <property type="molecule type" value="Genomic_DNA"/>
</dbReference>
<sequence length="131" mass="14498">MEIHLVLIVLLLAVSSAPWMNRDTRTNTEGCHGDDDYENIKNPLPQCSSGDAVIGIYTIFPRVPPESLIYASVNFHKDPPCPTKATDTIAQKQTSSSEFSNVNVSQSPVHFIFSYPQSSSETSPIYSELKH</sequence>
<reference evidence="1" key="1">
    <citation type="submission" date="2021-05" db="EMBL/GenBank/DDBJ databases">
        <authorList>
            <person name="Pan Q."/>
            <person name="Jouanno E."/>
            <person name="Zahm M."/>
            <person name="Klopp C."/>
            <person name="Cabau C."/>
            <person name="Louis A."/>
            <person name="Berthelot C."/>
            <person name="Parey E."/>
            <person name="Roest Crollius H."/>
            <person name="Montfort J."/>
            <person name="Robinson-Rechavi M."/>
            <person name="Bouchez O."/>
            <person name="Lampietro C."/>
            <person name="Lopez Roques C."/>
            <person name="Donnadieu C."/>
            <person name="Postlethwait J."/>
            <person name="Bobe J."/>
            <person name="Dillon D."/>
            <person name="Chandos A."/>
            <person name="von Hippel F."/>
            <person name="Guiguen Y."/>
        </authorList>
    </citation>
    <scope>NUCLEOTIDE SEQUENCE</scope>
    <source>
        <strain evidence="1">YG-Jan2019</strain>
    </source>
</reference>
<evidence type="ECO:0000313" key="2">
    <source>
        <dbReference type="Proteomes" id="UP001157502"/>
    </source>
</evidence>
<gene>
    <name evidence="1" type="ORF">DPEC_G00056580</name>
</gene>
<evidence type="ECO:0000313" key="1">
    <source>
        <dbReference type="EMBL" id="KAJ8011287.1"/>
    </source>
</evidence>
<proteinExistence type="predicted"/>
<comment type="caution">
    <text evidence="1">The sequence shown here is derived from an EMBL/GenBank/DDBJ whole genome shotgun (WGS) entry which is preliminary data.</text>
</comment>
<accession>A0ACC2H601</accession>